<keyword evidence="2" id="KW-0863">Zinc-finger</keyword>
<dbReference type="InterPro" id="IPR011016">
    <property type="entry name" value="Znf_RING-CH"/>
</dbReference>
<reference evidence="6" key="1">
    <citation type="submission" date="2021-02" db="EMBL/GenBank/DDBJ databases">
        <authorList>
            <person name="Nowell W R."/>
        </authorList>
    </citation>
    <scope>NUCLEOTIDE SEQUENCE</scope>
</reference>
<protein>
    <recommendedName>
        <fullName evidence="5">RING-CH-type domain-containing protein</fullName>
    </recommendedName>
</protein>
<evidence type="ECO:0000256" key="4">
    <source>
        <dbReference type="SAM" id="Phobius"/>
    </source>
</evidence>
<dbReference type="SUPFAM" id="SSF57850">
    <property type="entry name" value="RING/U-box"/>
    <property type="match status" value="1"/>
</dbReference>
<dbReference type="Pfam" id="PF12906">
    <property type="entry name" value="RINGv"/>
    <property type="match status" value="1"/>
</dbReference>
<dbReference type="EMBL" id="CAJOBA010042735">
    <property type="protein sequence ID" value="CAF4138816.1"/>
    <property type="molecule type" value="Genomic_DNA"/>
</dbReference>
<dbReference type="AlphaFoldDB" id="A0A8S2F382"/>
<evidence type="ECO:0000256" key="2">
    <source>
        <dbReference type="ARBA" id="ARBA00022771"/>
    </source>
</evidence>
<feature type="non-terminal residue" evidence="6">
    <location>
        <position position="304"/>
    </location>
</feature>
<evidence type="ECO:0000256" key="1">
    <source>
        <dbReference type="ARBA" id="ARBA00022723"/>
    </source>
</evidence>
<dbReference type="PANTHER" id="PTHR46347:SF1">
    <property type="entry name" value="RING_FYVE_PHD ZINC FINGER SUPERFAMILY PROTEIN"/>
    <property type="match status" value="1"/>
</dbReference>
<dbReference type="GO" id="GO:0008270">
    <property type="term" value="F:zinc ion binding"/>
    <property type="evidence" value="ECO:0007669"/>
    <property type="project" value="UniProtKB-KW"/>
</dbReference>
<proteinExistence type="predicted"/>
<dbReference type="Proteomes" id="UP000677228">
    <property type="component" value="Unassembled WGS sequence"/>
</dbReference>
<dbReference type="SMART" id="SM00744">
    <property type="entry name" value="RINGv"/>
    <property type="match status" value="1"/>
</dbReference>
<keyword evidence="4" id="KW-1133">Transmembrane helix</keyword>
<dbReference type="PANTHER" id="PTHR46347">
    <property type="entry name" value="RING/FYVE/PHD ZINC FINGER SUPERFAMILY PROTEIN"/>
    <property type="match status" value="1"/>
</dbReference>
<dbReference type="InterPro" id="IPR013083">
    <property type="entry name" value="Znf_RING/FYVE/PHD"/>
</dbReference>
<dbReference type="EMBL" id="CAJNOK010021129">
    <property type="protein sequence ID" value="CAF1327559.1"/>
    <property type="molecule type" value="Genomic_DNA"/>
</dbReference>
<gene>
    <name evidence="6" type="ORF">OVA965_LOCUS29733</name>
    <name evidence="7" type="ORF">TMI583_LOCUS30509</name>
</gene>
<keyword evidence="4" id="KW-0812">Transmembrane</keyword>
<evidence type="ECO:0000313" key="8">
    <source>
        <dbReference type="Proteomes" id="UP000677228"/>
    </source>
</evidence>
<feature type="transmembrane region" description="Helical" evidence="4">
    <location>
        <begin position="221"/>
        <end position="248"/>
    </location>
</feature>
<organism evidence="6 8">
    <name type="scientific">Didymodactylos carnosus</name>
    <dbReference type="NCBI Taxonomy" id="1234261"/>
    <lineage>
        <taxon>Eukaryota</taxon>
        <taxon>Metazoa</taxon>
        <taxon>Spiralia</taxon>
        <taxon>Gnathifera</taxon>
        <taxon>Rotifera</taxon>
        <taxon>Eurotatoria</taxon>
        <taxon>Bdelloidea</taxon>
        <taxon>Philodinida</taxon>
        <taxon>Philodinidae</taxon>
        <taxon>Didymodactylos</taxon>
    </lineage>
</organism>
<dbReference type="Proteomes" id="UP000682733">
    <property type="component" value="Unassembled WGS sequence"/>
</dbReference>
<feature type="domain" description="RING-CH-type" evidence="5">
    <location>
        <begin position="39"/>
        <end position="103"/>
    </location>
</feature>
<dbReference type="PROSITE" id="PS51292">
    <property type="entry name" value="ZF_RING_CH"/>
    <property type="match status" value="1"/>
</dbReference>
<keyword evidence="4" id="KW-0472">Membrane</keyword>
<feature type="transmembrane region" description="Helical" evidence="4">
    <location>
        <begin position="166"/>
        <end position="194"/>
    </location>
</feature>
<keyword evidence="3" id="KW-0862">Zinc</keyword>
<dbReference type="Gene3D" id="3.30.40.10">
    <property type="entry name" value="Zinc/RING finger domain, C3HC4 (zinc finger)"/>
    <property type="match status" value="1"/>
</dbReference>
<dbReference type="CDD" id="cd16495">
    <property type="entry name" value="RING_CH-C4HC3_MARCH"/>
    <property type="match status" value="1"/>
</dbReference>
<evidence type="ECO:0000259" key="5">
    <source>
        <dbReference type="PROSITE" id="PS51292"/>
    </source>
</evidence>
<evidence type="ECO:0000313" key="6">
    <source>
        <dbReference type="EMBL" id="CAF1327559.1"/>
    </source>
</evidence>
<name>A0A8S2F382_9BILA</name>
<comment type="caution">
    <text evidence="6">The sequence shown here is derived from an EMBL/GenBank/DDBJ whole genome shotgun (WGS) entry which is preliminary data.</text>
</comment>
<sequence length="304" mass="34423">PAGDWPDRTGLKFKSAGPDRSRFWSSLIMAAINECDLQSAHNELKLCRICLDNDNASDIISPCLCSGGSAYVHRKCLNDWRSENANGRAFKFCDICQFEYVNETVVNDSEADRKRLLKYHLLVIRDLTLTVLLVQLVIIGLAYLSKIADRNRDNIKHLFPEWMNTFVIYYLSGIILFLALLGIFGLIVLCYGWGHGGGGRHNCDFISNICYRSNSGSKGGMFVIVVAIVLICAFIGIFVGIILSVAILKQSMKRHTNKLWLRQEAEKYIVKDFQERRNELDKYKNNNHIFTKPLTDSDTDNGIA</sequence>
<feature type="transmembrane region" description="Helical" evidence="4">
    <location>
        <begin position="127"/>
        <end position="145"/>
    </location>
</feature>
<accession>A0A8S2F382</accession>
<evidence type="ECO:0000256" key="3">
    <source>
        <dbReference type="ARBA" id="ARBA00022833"/>
    </source>
</evidence>
<evidence type="ECO:0000313" key="7">
    <source>
        <dbReference type="EMBL" id="CAF4138816.1"/>
    </source>
</evidence>
<keyword evidence="1" id="KW-0479">Metal-binding</keyword>